<reference evidence="3" key="1">
    <citation type="journal article" date="2021" name="PeerJ">
        <title>Extensive microbial diversity within the chicken gut microbiome revealed by metagenomics and culture.</title>
        <authorList>
            <person name="Gilroy R."/>
            <person name="Ravi A."/>
            <person name="Getino M."/>
            <person name="Pursley I."/>
            <person name="Horton D.L."/>
            <person name="Alikhan N.F."/>
            <person name="Baker D."/>
            <person name="Gharbi K."/>
            <person name="Hall N."/>
            <person name="Watson M."/>
            <person name="Adriaenssens E.M."/>
            <person name="Foster-Nyarko E."/>
            <person name="Jarju S."/>
            <person name="Secka A."/>
            <person name="Antonio M."/>
            <person name="Oren A."/>
            <person name="Chaudhuri R.R."/>
            <person name="La Ragione R."/>
            <person name="Hildebrand F."/>
            <person name="Pallen M.J."/>
        </authorList>
    </citation>
    <scope>NUCLEOTIDE SEQUENCE</scope>
    <source>
        <strain evidence="3">ChiHecec2B26-446</strain>
    </source>
</reference>
<dbReference type="InterPro" id="IPR006674">
    <property type="entry name" value="HD_domain"/>
</dbReference>
<dbReference type="SUPFAM" id="SSF81891">
    <property type="entry name" value="Poly A polymerase C-terminal region-like"/>
    <property type="match status" value="1"/>
</dbReference>
<dbReference type="InterPro" id="IPR050124">
    <property type="entry name" value="tRNA_CCA-adding_enzyme"/>
</dbReference>
<dbReference type="AlphaFoldDB" id="A0A9D1TQR3"/>
<evidence type="ECO:0000313" key="4">
    <source>
        <dbReference type="Proteomes" id="UP000886752"/>
    </source>
</evidence>
<evidence type="ECO:0000259" key="2">
    <source>
        <dbReference type="Pfam" id="PF01966"/>
    </source>
</evidence>
<feature type="domain" description="HD" evidence="2">
    <location>
        <begin position="275"/>
        <end position="345"/>
    </location>
</feature>
<keyword evidence="1" id="KW-0547">Nucleotide-binding</keyword>
<dbReference type="Pfam" id="PF01966">
    <property type="entry name" value="HD"/>
    <property type="match status" value="1"/>
</dbReference>
<reference evidence="3" key="2">
    <citation type="submission" date="2021-04" db="EMBL/GenBank/DDBJ databases">
        <authorList>
            <person name="Gilroy R."/>
        </authorList>
    </citation>
    <scope>NUCLEOTIDE SEQUENCE</scope>
    <source>
        <strain evidence="3">ChiHecec2B26-446</strain>
    </source>
</reference>
<dbReference type="EMBL" id="DXHV01000079">
    <property type="protein sequence ID" value="HIW01387.1"/>
    <property type="molecule type" value="Genomic_DNA"/>
</dbReference>
<dbReference type="GO" id="GO:0000166">
    <property type="term" value="F:nucleotide binding"/>
    <property type="evidence" value="ECO:0007669"/>
    <property type="project" value="UniProtKB-KW"/>
</dbReference>
<name>A0A9D1TQR3_9BACT</name>
<evidence type="ECO:0000313" key="3">
    <source>
        <dbReference type="EMBL" id="HIW01387.1"/>
    </source>
</evidence>
<dbReference type="PANTHER" id="PTHR47545:SF1">
    <property type="entry name" value="MULTIFUNCTIONAL CCA PROTEIN"/>
    <property type="match status" value="1"/>
</dbReference>
<dbReference type="Proteomes" id="UP000886752">
    <property type="component" value="Unassembled WGS sequence"/>
</dbReference>
<proteinExistence type="predicted"/>
<gene>
    <name evidence="3" type="ORF">H9894_09420</name>
</gene>
<dbReference type="Gene3D" id="1.10.3090.10">
    <property type="entry name" value="cca-adding enzyme, domain 2"/>
    <property type="match status" value="1"/>
</dbReference>
<evidence type="ECO:0000256" key="1">
    <source>
        <dbReference type="ARBA" id="ARBA00022741"/>
    </source>
</evidence>
<sequence>MLDALKEAATLCKSLFRNGYDAHVINAPLQQHLLGHADKLAVDLACEASYPVLVKVFPECKPASEDSRLTGILEKNGVLYRFYPLSVENSEHPELSLMRLTPTMAQTMTAEDRLNLRLTGFGGPAISDEPRPYDGFEPLACGEVKLAGLPDDTLRHNYLLAIRALRFAANFDLPLEENTKLAIIRASTRVLDYVPAADIMDEWRKVAAESMYLFVKYLFETHLLQGLIPEVAALSCLRHYRNKKSTETEDLLTHTIACMRYYAEGSFHYDWLGTMAVMFHDVGKLYTAEYIDGDWTYYQHHRVGAQVTRKILRRLHFAAEDIDLICHLVRYHMHFHFMMTDRGIRRFMALDEYPRLIEIAKADIQARDDVYTSFNHNMKYLNRAETPEQMLEPLLNGNEIMQEARLKPGPLVGLIRDALLQAQIAGDVTDVESAKLFVKKYAEGIG</sequence>
<organism evidence="3 4">
    <name type="scientific">Candidatus Desulfovibrio intestinipullorum</name>
    <dbReference type="NCBI Taxonomy" id="2838536"/>
    <lineage>
        <taxon>Bacteria</taxon>
        <taxon>Pseudomonadati</taxon>
        <taxon>Thermodesulfobacteriota</taxon>
        <taxon>Desulfovibrionia</taxon>
        <taxon>Desulfovibrionales</taxon>
        <taxon>Desulfovibrionaceae</taxon>
        <taxon>Desulfovibrio</taxon>
    </lineage>
</organism>
<accession>A0A9D1TQR3</accession>
<protein>
    <submittedName>
        <fullName evidence="3">HD domain-containing protein</fullName>
    </submittedName>
</protein>
<comment type="caution">
    <text evidence="3">The sequence shown here is derived from an EMBL/GenBank/DDBJ whole genome shotgun (WGS) entry which is preliminary data.</text>
</comment>
<dbReference type="PANTHER" id="PTHR47545">
    <property type="entry name" value="MULTIFUNCTIONAL CCA PROTEIN"/>
    <property type="match status" value="1"/>
</dbReference>